<dbReference type="InterPro" id="IPR016181">
    <property type="entry name" value="Acyl_CoA_acyltransferase"/>
</dbReference>
<dbReference type="OrthoDB" id="9132139at2"/>
<feature type="domain" description="N-acetyltransferase" evidence="1">
    <location>
        <begin position="16"/>
        <end position="181"/>
    </location>
</feature>
<dbReference type="AlphaFoldDB" id="A0A3N2D756"/>
<dbReference type="PANTHER" id="PTHR43792:SF1">
    <property type="entry name" value="N-ACETYLTRANSFERASE DOMAIN-CONTAINING PROTEIN"/>
    <property type="match status" value="1"/>
</dbReference>
<evidence type="ECO:0000313" key="3">
    <source>
        <dbReference type="Proteomes" id="UP000275356"/>
    </source>
</evidence>
<dbReference type="Pfam" id="PF13302">
    <property type="entry name" value="Acetyltransf_3"/>
    <property type="match status" value="1"/>
</dbReference>
<reference evidence="2 3" key="1">
    <citation type="submission" date="2018-11" db="EMBL/GenBank/DDBJ databases">
        <title>Sequencing the genomes of 1000 actinobacteria strains.</title>
        <authorList>
            <person name="Klenk H.-P."/>
        </authorList>
    </citation>
    <scope>NUCLEOTIDE SEQUENCE [LARGE SCALE GENOMIC DNA]</scope>
    <source>
        <strain evidence="2 3">DSM 13521</strain>
    </source>
</reference>
<evidence type="ECO:0000313" key="2">
    <source>
        <dbReference type="EMBL" id="ROR95575.1"/>
    </source>
</evidence>
<evidence type="ECO:0000259" key="1">
    <source>
        <dbReference type="PROSITE" id="PS51186"/>
    </source>
</evidence>
<dbReference type="EMBL" id="RKHQ01000001">
    <property type="protein sequence ID" value="ROR95575.1"/>
    <property type="molecule type" value="Genomic_DNA"/>
</dbReference>
<keyword evidence="2" id="KW-0808">Transferase</keyword>
<dbReference type="PROSITE" id="PS51186">
    <property type="entry name" value="GNAT"/>
    <property type="match status" value="1"/>
</dbReference>
<accession>A0A3N2D756</accession>
<organism evidence="2 3">
    <name type="scientific">Salana multivorans</name>
    <dbReference type="NCBI Taxonomy" id="120377"/>
    <lineage>
        <taxon>Bacteria</taxon>
        <taxon>Bacillati</taxon>
        <taxon>Actinomycetota</taxon>
        <taxon>Actinomycetes</taxon>
        <taxon>Micrococcales</taxon>
        <taxon>Beutenbergiaceae</taxon>
        <taxon>Salana</taxon>
    </lineage>
</organism>
<dbReference type="RefSeq" id="WP_123737870.1">
    <property type="nucleotide sequence ID" value="NZ_RKHQ01000001.1"/>
</dbReference>
<dbReference type="InterPro" id="IPR000182">
    <property type="entry name" value="GNAT_dom"/>
</dbReference>
<dbReference type="PANTHER" id="PTHR43792">
    <property type="entry name" value="GNAT FAMILY, PUTATIVE (AFU_ORTHOLOGUE AFUA_3G00765)-RELATED-RELATED"/>
    <property type="match status" value="1"/>
</dbReference>
<sequence>MTRQTRPDHRIRTDRLVLRAFRPDDGAGLLAMLGDPEVVRFEPYGQQTAADCDRMALERAADERFLAVTDADGELVGNLWVAPEGTPRLRTWLIGYVFRRDRWGRGLAGEAVEAVLTDLFVQRRAHRVVARCNPLNERSWRLLERVPMRREAHVRQGASFSDDEEGEPIWHDSFHYAILAEEWRALRLPEVRPVG</sequence>
<dbReference type="GO" id="GO:0016747">
    <property type="term" value="F:acyltransferase activity, transferring groups other than amino-acyl groups"/>
    <property type="evidence" value="ECO:0007669"/>
    <property type="project" value="InterPro"/>
</dbReference>
<dbReference type="SUPFAM" id="SSF55729">
    <property type="entry name" value="Acyl-CoA N-acyltransferases (Nat)"/>
    <property type="match status" value="1"/>
</dbReference>
<proteinExistence type="predicted"/>
<comment type="caution">
    <text evidence="2">The sequence shown here is derived from an EMBL/GenBank/DDBJ whole genome shotgun (WGS) entry which is preliminary data.</text>
</comment>
<name>A0A3N2D756_9MICO</name>
<protein>
    <submittedName>
        <fullName evidence="2">RimJ/RimL family protein N-acetyltransferase</fullName>
    </submittedName>
</protein>
<gene>
    <name evidence="2" type="ORF">EDD28_0133</name>
</gene>
<dbReference type="Proteomes" id="UP000275356">
    <property type="component" value="Unassembled WGS sequence"/>
</dbReference>
<keyword evidence="3" id="KW-1185">Reference proteome</keyword>
<dbReference type="Gene3D" id="3.40.630.30">
    <property type="match status" value="1"/>
</dbReference>
<dbReference type="InterPro" id="IPR051531">
    <property type="entry name" value="N-acetyltransferase"/>
</dbReference>